<dbReference type="EMBL" id="JANRMS010000426">
    <property type="protein sequence ID" value="KAJ3540075.1"/>
    <property type="molecule type" value="Genomic_DNA"/>
</dbReference>
<dbReference type="Proteomes" id="UP001148629">
    <property type="component" value="Unassembled WGS sequence"/>
</dbReference>
<accession>A0ACC1SHT5</accession>
<comment type="caution">
    <text evidence="1">The sequence shown here is derived from an EMBL/GenBank/DDBJ whole genome shotgun (WGS) entry which is preliminary data.</text>
</comment>
<gene>
    <name evidence="1" type="ORF">NM208_g5216</name>
</gene>
<sequence>MSDSNNQPVIIIFGAGANIGSGVADAFSNKGYKVAIVSRGSPAPALEGRGYLHVKGDLADEASIEAAYNSVVDKLGIPSVVVHNAYSNAMAPSNDDPLQVPIAGLQKDLAVNTISVLKAAQLATSGFAKLPESASKTFIYTGNKSNIQAFPPFLNLGITKSASSHLIAFAAKAYGPKGWKFYYADERSPEGAPAFANIDGKAHGDFYAELSEKKTQGPWLATFVKGTGYVKFDE</sequence>
<name>A0ACC1SHT5_9HYPO</name>
<keyword evidence="2" id="KW-1185">Reference proteome</keyword>
<reference evidence="1" key="1">
    <citation type="submission" date="2022-08" db="EMBL/GenBank/DDBJ databases">
        <title>Genome Sequence of Fusarium decemcellulare.</title>
        <authorList>
            <person name="Buettner E."/>
        </authorList>
    </citation>
    <scope>NUCLEOTIDE SEQUENCE</scope>
    <source>
        <strain evidence="1">Babe19</strain>
    </source>
</reference>
<organism evidence="1 2">
    <name type="scientific">Fusarium decemcellulare</name>
    <dbReference type="NCBI Taxonomy" id="57161"/>
    <lineage>
        <taxon>Eukaryota</taxon>
        <taxon>Fungi</taxon>
        <taxon>Dikarya</taxon>
        <taxon>Ascomycota</taxon>
        <taxon>Pezizomycotina</taxon>
        <taxon>Sordariomycetes</taxon>
        <taxon>Hypocreomycetidae</taxon>
        <taxon>Hypocreales</taxon>
        <taxon>Nectriaceae</taxon>
        <taxon>Fusarium</taxon>
        <taxon>Fusarium decemcellulare species complex</taxon>
    </lineage>
</organism>
<protein>
    <submittedName>
        <fullName evidence="1">Uncharacterized protein</fullName>
    </submittedName>
</protein>
<proteinExistence type="predicted"/>
<evidence type="ECO:0000313" key="2">
    <source>
        <dbReference type="Proteomes" id="UP001148629"/>
    </source>
</evidence>
<evidence type="ECO:0000313" key="1">
    <source>
        <dbReference type="EMBL" id="KAJ3540075.1"/>
    </source>
</evidence>